<dbReference type="HOGENOM" id="CLU_856338_0_0_1"/>
<sequence>MARFSPGRSSWHGNGCGDLGRKCLLLLVAWLIFLAGLIVHFGSDSGAPSIKGHKRDGFFLVAVIFNRVFAADLFNITSFECRQWIDYMGSAGVEHIYWYDTAHDESESQEESLRPYVESGALTYHRFYSLFPKLEGSDFHYEQDNSYAHFLANYNRSGVWAIEMDVDEYPFSPTDTNPGFLARFLRTTGTSEVSQILLQCMLFMGNPMGDPGNWVIERYQRRKRESEGTIPGFHSRQKPIFRPALTEGVTTFDPHKFVMRIGATIVAEEEEMRMNHYWGPRLTDFGPDTPEAVAMLVEDSGIQPIASYLKRTKIGDDFRYGSGRPRLGPLPF</sequence>
<dbReference type="KEGG" id="smo:SELMODRAFT_403078"/>
<evidence type="ECO:0000256" key="6">
    <source>
        <dbReference type="ARBA" id="ARBA00022989"/>
    </source>
</evidence>
<evidence type="ECO:0000256" key="3">
    <source>
        <dbReference type="ARBA" id="ARBA00022676"/>
    </source>
</evidence>
<dbReference type="Pfam" id="PF01697">
    <property type="entry name" value="Glyco_transf_92"/>
    <property type="match status" value="1"/>
</dbReference>
<evidence type="ECO:0000256" key="4">
    <source>
        <dbReference type="ARBA" id="ARBA00022679"/>
    </source>
</evidence>
<dbReference type="InParanoid" id="D8QNZ4"/>
<evidence type="ECO:0000313" key="9">
    <source>
        <dbReference type="EMBL" id="EFJ38841.1"/>
    </source>
</evidence>
<proteinExistence type="inferred from homology"/>
<keyword evidence="5 8" id="KW-0812">Transmembrane</keyword>
<evidence type="ECO:0000256" key="5">
    <source>
        <dbReference type="ARBA" id="ARBA00022692"/>
    </source>
</evidence>
<comment type="caution">
    <text evidence="8">Lacks conserved residue(s) required for the propagation of feature annotation.</text>
</comment>
<dbReference type="GO" id="GO:0016757">
    <property type="term" value="F:glycosyltransferase activity"/>
    <property type="evidence" value="ECO:0000318"/>
    <property type="project" value="GO_Central"/>
</dbReference>
<reference evidence="9 10" key="1">
    <citation type="journal article" date="2011" name="Science">
        <title>The Selaginella genome identifies genetic changes associated with the evolution of vascular plants.</title>
        <authorList>
            <person name="Banks J.A."/>
            <person name="Nishiyama T."/>
            <person name="Hasebe M."/>
            <person name="Bowman J.L."/>
            <person name="Gribskov M."/>
            <person name="dePamphilis C."/>
            <person name="Albert V.A."/>
            <person name="Aono N."/>
            <person name="Aoyama T."/>
            <person name="Ambrose B.A."/>
            <person name="Ashton N.W."/>
            <person name="Axtell M.J."/>
            <person name="Barker E."/>
            <person name="Barker M.S."/>
            <person name="Bennetzen J.L."/>
            <person name="Bonawitz N.D."/>
            <person name="Chapple C."/>
            <person name="Cheng C."/>
            <person name="Correa L.G."/>
            <person name="Dacre M."/>
            <person name="DeBarry J."/>
            <person name="Dreyer I."/>
            <person name="Elias M."/>
            <person name="Engstrom E.M."/>
            <person name="Estelle M."/>
            <person name="Feng L."/>
            <person name="Finet C."/>
            <person name="Floyd S.K."/>
            <person name="Frommer W.B."/>
            <person name="Fujita T."/>
            <person name="Gramzow L."/>
            <person name="Gutensohn M."/>
            <person name="Harholt J."/>
            <person name="Hattori M."/>
            <person name="Heyl A."/>
            <person name="Hirai T."/>
            <person name="Hiwatashi Y."/>
            <person name="Ishikawa M."/>
            <person name="Iwata M."/>
            <person name="Karol K.G."/>
            <person name="Koehler B."/>
            <person name="Kolukisaoglu U."/>
            <person name="Kubo M."/>
            <person name="Kurata T."/>
            <person name="Lalonde S."/>
            <person name="Li K."/>
            <person name="Li Y."/>
            <person name="Litt A."/>
            <person name="Lyons E."/>
            <person name="Manning G."/>
            <person name="Maruyama T."/>
            <person name="Michael T.P."/>
            <person name="Mikami K."/>
            <person name="Miyazaki S."/>
            <person name="Morinaga S."/>
            <person name="Murata T."/>
            <person name="Mueller-Roeber B."/>
            <person name="Nelson D.R."/>
            <person name="Obara M."/>
            <person name="Oguri Y."/>
            <person name="Olmstead R.G."/>
            <person name="Onodera N."/>
            <person name="Petersen B.L."/>
            <person name="Pils B."/>
            <person name="Prigge M."/>
            <person name="Rensing S.A."/>
            <person name="Riano-Pachon D.M."/>
            <person name="Roberts A.W."/>
            <person name="Sato Y."/>
            <person name="Scheller H.V."/>
            <person name="Schulz B."/>
            <person name="Schulz C."/>
            <person name="Shakirov E.V."/>
            <person name="Shibagaki N."/>
            <person name="Shinohara N."/>
            <person name="Shippen D.E."/>
            <person name="Soerensen I."/>
            <person name="Sotooka R."/>
            <person name="Sugimoto N."/>
            <person name="Sugita M."/>
            <person name="Sumikawa N."/>
            <person name="Tanurdzic M."/>
            <person name="Theissen G."/>
            <person name="Ulvskov P."/>
            <person name="Wakazuki S."/>
            <person name="Weng J.K."/>
            <person name="Willats W.W."/>
            <person name="Wipf D."/>
            <person name="Wolf P.G."/>
            <person name="Yang L."/>
            <person name="Zimmer A.D."/>
            <person name="Zhu Q."/>
            <person name="Mitros T."/>
            <person name="Hellsten U."/>
            <person name="Loque D."/>
            <person name="Otillar R."/>
            <person name="Salamov A."/>
            <person name="Schmutz J."/>
            <person name="Shapiro H."/>
            <person name="Lindquist E."/>
            <person name="Lucas S."/>
            <person name="Rokhsar D."/>
            <person name="Grigoriev I.V."/>
        </authorList>
    </citation>
    <scope>NUCLEOTIDE SEQUENCE [LARGE SCALE GENOMIC DNA]</scope>
</reference>
<dbReference type="EC" id="2.4.1.-" evidence="8"/>
<name>D8QNZ4_SELML</name>
<protein>
    <recommendedName>
        <fullName evidence="8">Glycosyltransferase family 92 protein</fullName>
        <ecNumber evidence="8">2.4.1.-</ecNumber>
    </recommendedName>
</protein>
<gene>
    <name evidence="9" type="ORF">SELMODRAFT_403078</name>
</gene>
<accession>D8QNZ4</accession>
<dbReference type="GO" id="GO:0016020">
    <property type="term" value="C:membrane"/>
    <property type="evidence" value="ECO:0007669"/>
    <property type="project" value="UniProtKB-SubCell"/>
</dbReference>
<dbReference type="AlphaFoldDB" id="D8QNZ4"/>
<evidence type="ECO:0000256" key="2">
    <source>
        <dbReference type="ARBA" id="ARBA00007647"/>
    </source>
</evidence>
<feature type="transmembrane region" description="Helical" evidence="8">
    <location>
        <begin position="23"/>
        <end position="42"/>
    </location>
</feature>
<feature type="transmembrane region" description="Helical" evidence="8">
    <location>
        <begin position="57"/>
        <end position="76"/>
    </location>
</feature>
<comment type="subcellular location">
    <subcellularLocation>
        <location evidence="1">Membrane</location>
        <topology evidence="1">Single-pass membrane protein</topology>
    </subcellularLocation>
</comment>
<dbReference type="PANTHER" id="PTHR21461:SF86">
    <property type="entry name" value="GLYCOSYLTRANSFERASE FAMILY 92 PROTEIN"/>
    <property type="match status" value="1"/>
</dbReference>
<dbReference type="eggNOG" id="ENOG502SFFS">
    <property type="taxonomic scope" value="Eukaryota"/>
</dbReference>
<keyword evidence="10" id="KW-1185">Reference proteome</keyword>
<evidence type="ECO:0000256" key="1">
    <source>
        <dbReference type="ARBA" id="ARBA00004167"/>
    </source>
</evidence>
<organism evidence="10">
    <name type="scientific">Selaginella moellendorffii</name>
    <name type="common">Spikemoss</name>
    <dbReference type="NCBI Taxonomy" id="88036"/>
    <lineage>
        <taxon>Eukaryota</taxon>
        <taxon>Viridiplantae</taxon>
        <taxon>Streptophyta</taxon>
        <taxon>Embryophyta</taxon>
        <taxon>Tracheophyta</taxon>
        <taxon>Lycopodiopsida</taxon>
        <taxon>Selaginellales</taxon>
        <taxon>Selaginellaceae</taxon>
        <taxon>Selaginella</taxon>
    </lineage>
</organism>
<keyword evidence="6 8" id="KW-1133">Transmembrane helix</keyword>
<evidence type="ECO:0000256" key="8">
    <source>
        <dbReference type="RuleBase" id="RU366017"/>
    </source>
</evidence>
<evidence type="ECO:0000313" key="10">
    <source>
        <dbReference type="Proteomes" id="UP000001514"/>
    </source>
</evidence>
<dbReference type="EMBL" id="GL377565">
    <property type="protein sequence ID" value="EFJ38841.1"/>
    <property type="molecule type" value="Genomic_DNA"/>
</dbReference>
<keyword evidence="4 8" id="KW-0808">Transferase</keyword>
<dbReference type="Gramene" id="EFJ38841">
    <property type="protein sequence ID" value="EFJ38841"/>
    <property type="gene ID" value="SELMODRAFT_403078"/>
</dbReference>
<dbReference type="Proteomes" id="UP000001514">
    <property type="component" value="Unassembled WGS sequence"/>
</dbReference>
<comment type="similarity">
    <text evidence="2 8">Belongs to the glycosyltransferase 92 family.</text>
</comment>
<dbReference type="OMA" id="YWGARLQ"/>
<keyword evidence="7 8" id="KW-0472">Membrane</keyword>
<keyword evidence="3 8" id="KW-0328">Glycosyltransferase</keyword>
<dbReference type="InterPro" id="IPR008166">
    <property type="entry name" value="Glyco_transf_92"/>
</dbReference>
<dbReference type="PANTHER" id="PTHR21461">
    <property type="entry name" value="GLYCOSYLTRANSFERASE FAMILY 92 PROTEIN"/>
    <property type="match status" value="1"/>
</dbReference>
<evidence type="ECO:0000256" key="7">
    <source>
        <dbReference type="ARBA" id="ARBA00023136"/>
    </source>
</evidence>
<dbReference type="GO" id="GO:0005737">
    <property type="term" value="C:cytoplasm"/>
    <property type="evidence" value="ECO:0000318"/>
    <property type="project" value="GO_Central"/>
</dbReference>